<evidence type="ECO:0000256" key="7">
    <source>
        <dbReference type="ARBA" id="ARBA00023136"/>
    </source>
</evidence>
<keyword evidence="7 8" id="KW-0472">Membrane</keyword>
<dbReference type="Pfam" id="PF00528">
    <property type="entry name" value="BPD_transp_1"/>
    <property type="match status" value="1"/>
</dbReference>
<dbReference type="PANTHER" id="PTHR43357:SF4">
    <property type="entry name" value="INNER MEMBRANE ABC TRANSPORTER PERMEASE PROTEIN YDCV"/>
    <property type="match status" value="1"/>
</dbReference>
<feature type="transmembrane region" description="Helical" evidence="8">
    <location>
        <begin position="148"/>
        <end position="171"/>
    </location>
</feature>
<dbReference type="Gene3D" id="1.10.3720.10">
    <property type="entry name" value="MetI-like"/>
    <property type="match status" value="1"/>
</dbReference>
<feature type="transmembrane region" description="Helical" evidence="8">
    <location>
        <begin position="21"/>
        <end position="48"/>
    </location>
</feature>
<dbReference type="PROSITE" id="PS50928">
    <property type="entry name" value="ABC_TM1"/>
    <property type="match status" value="1"/>
</dbReference>
<accession>A0ABW0PRD2</accession>
<evidence type="ECO:0000256" key="4">
    <source>
        <dbReference type="ARBA" id="ARBA00022519"/>
    </source>
</evidence>
<name>A0ABW0PRD2_9HYPH</name>
<evidence type="ECO:0000256" key="3">
    <source>
        <dbReference type="ARBA" id="ARBA00022475"/>
    </source>
</evidence>
<keyword evidence="4" id="KW-0997">Cell inner membrane</keyword>
<keyword evidence="3" id="KW-1003">Cell membrane</keyword>
<gene>
    <name evidence="10" type="ORF">ACFPP9_00625</name>
</gene>
<dbReference type="Proteomes" id="UP001596150">
    <property type="component" value="Unassembled WGS sequence"/>
</dbReference>
<comment type="caution">
    <text evidence="10">The sequence shown here is derived from an EMBL/GenBank/DDBJ whole genome shotgun (WGS) entry which is preliminary data.</text>
</comment>
<protein>
    <submittedName>
        <fullName evidence="10">ABC transporter permease</fullName>
    </submittedName>
</protein>
<keyword evidence="2 8" id="KW-0813">Transport</keyword>
<feature type="domain" description="ABC transmembrane type-1" evidence="9">
    <location>
        <begin position="80"/>
        <end position="269"/>
    </location>
</feature>
<evidence type="ECO:0000259" key="9">
    <source>
        <dbReference type="PROSITE" id="PS50928"/>
    </source>
</evidence>
<dbReference type="PANTHER" id="PTHR43357">
    <property type="entry name" value="INNER MEMBRANE ABC TRANSPORTER PERMEASE PROTEIN YDCV"/>
    <property type="match status" value="1"/>
</dbReference>
<evidence type="ECO:0000313" key="11">
    <source>
        <dbReference type="Proteomes" id="UP001596150"/>
    </source>
</evidence>
<feature type="transmembrane region" description="Helical" evidence="8">
    <location>
        <begin position="84"/>
        <end position="103"/>
    </location>
</feature>
<dbReference type="SUPFAM" id="SSF161098">
    <property type="entry name" value="MetI-like"/>
    <property type="match status" value="1"/>
</dbReference>
<keyword evidence="11" id="KW-1185">Reference proteome</keyword>
<dbReference type="InterPro" id="IPR035906">
    <property type="entry name" value="MetI-like_sf"/>
</dbReference>
<comment type="similarity">
    <text evidence="8">Belongs to the binding-protein-dependent transport system permease family.</text>
</comment>
<proteinExistence type="inferred from homology"/>
<sequence>MSVRELRQAGLAGIGSSRIRANWAGIAIAALLSLFILTPLVNVAIWAFTEVWRYPAVIPQKFGFRFWADVLSRGDVHLAMTTSLSLAAIVTALSALICLPASYAFARLNFPGRNLFFMSFLTVYAFPKFGLYITIATIFLGLGLIGNFWGVVLIQLVSTLMFMVWIPVSAFQNVDRRQEEAARDVGASQLRVFWSITLPQVLPAISAAVLLTFVNTFYETEVAWLIGAPEVRTVPLLMVRFINSELVVQYGAVLSLLLWVPSFILLMLVRRFLGAQALGRALGA</sequence>
<feature type="transmembrane region" description="Helical" evidence="8">
    <location>
        <begin position="192"/>
        <end position="214"/>
    </location>
</feature>
<evidence type="ECO:0000256" key="1">
    <source>
        <dbReference type="ARBA" id="ARBA00004429"/>
    </source>
</evidence>
<dbReference type="InterPro" id="IPR000515">
    <property type="entry name" value="MetI-like"/>
</dbReference>
<keyword evidence="6 8" id="KW-1133">Transmembrane helix</keyword>
<keyword evidence="5 8" id="KW-0812">Transmembrane</keyword>
<dbReference type="RefSeq" id="WP_266344878.1">
    <property type="nucleotide sequence ID" value="NZ_JAPKNH010000006.1"/>
</dbReference>
<dbReference type="EMBL" id="JBHSML010000001">
    <property type="protein sequence ID" value="MFC5514257.1"/>
    <property type="molecule type" value="Genomic_DNA"/>
</dbReference>
<feature type="transmembrane region" description="Helical" evidence="8">
    <location>
        <begin position="247"/>
        <end position="269"/>
    </location>
</feature>
<comment type="subcellular location">
    <subcellularLocation>
        <location evidence="1">Cell inner membrane</location>
        <topology evidence="1">Multi-pass membrane protein</topology>
    </subcellularLocation>
    <subcellularLocation>
        <location evidence="8">Cell membrane</location>
        <topology evidence="8">Multi-pass membrane protein</topology>
    </subcellularLocation>
</comment>
<reference evidence="11" key="1">
    <citation type="journal article" date="2019" name="Int. J. Syst. Evol. Microbiol.">
        <title>The Global Catalogue of Microorganisms (GCM) 10K type strain sequencing project: providing services to taxonomists for standard genome sequencing and annotation.</title>
        <authorList>
            <consortium name="The Broad Institute Genomics Platform"/>
            <consortium name="The Broad Institute Genome Sequencing Center for Infectious Disease"/>
            <person name="Wu L."/>
            <person name="Ma J."/>
        </authorList>
    </citation>
    <scope>NUCLEOTIDE SEQUENCE [LARGE SCALE GENOMIC DNA]</scope>
    <source>
        <strain evidence="11">KACC 12633</strain>
    </source>
</reference>
<organism evidence="10 11">
    <name type="scientific">Kaistia terrae</name>
    <dbReference type="NCBI Taxonomy" id="537017"/>
    <lineage>
        <taxon>Bacteria</taxon>
        <taxon>Pseudomonadati</taxon>
        <taxon>Pseudomonadota</taxon>
        <taxon>Alphaproteobacteria</taxon>
        <taxon>Hyphomicrobiales</taxon>
        <taxon>Kaistiaceae</taxon>
        <taxon>Kaistia</taxon>
    </lineage>
</organism>
<evidence type="ECO:0000256" key="5">
    <source>
        <dbReference type="ARBA" id="ARBA00022692"/>
    </source>
</evidence>
<evidence type="ECO:0000256" key="8">
    <source>
        <dbReference type="RuleBase" id="RU363032"/>
    </source>
</evidence>
<feature type="transmembrane region" description="Helical" evidence="8">
    <location>
        <begin position="115"/>
        <end position="142"/>
    </location>
</feature>
<evidence type="ECO:0000256" key="6">
    <source>
        <dbReference type="ARBA" id="ARBA00022989"/>
    </source>
</evidence>
<evidence type="ECO:0000256" key="2">
    <source>
        <dbReference type="ARBA" id="ARBA00022448"/>
    </source>
</evidence>
<evidence type="ECO:0000313" key="10">
    <source>
        <dbReference type="EMBL" id="MFC5514257.1"/>
    </source>
</evidence>
<dbReference type="CDD" id="cd06261">
    <property type="entry name" value="TM_PBP2"/>
    <property type="match status" value="1"/>
</dbReference>